<dbReference type="Proteomes" id="UP000324222">
    <property type="component" value="Unassembled WGS sequence"/>
</dbReference>
<feature type="compositionally biased region" description="Pro residues" evidence="1">
    <location>
        <begin position="34"/>
        <end position="43"/>
    </location>
</feature>
<feature type="region of interest" description="Disordered" evidence="1">
    <location>
        <begin position="22"/>
        <end position="62"/>
    </location>
</feature>
<sequence>MAAFFQIPFEARECWRMHDAGQAARLATRTTPHSPAPPPPHHPAGPSIALSTNNSKAKFIDK</sequence>
<accession>A0A5B7ILP3</accession>
<dbReference type="AlphaFoldDB" id="A0A5B7ILP3"/>
<protein>
    <submittedName>
        <fullName evidence="2">Uncharacterized protein</fullName>
    </submittedName>
</protein>
<evidence type="ECO:0000313" key="3">
    <source>
        <dbReference type="Proteomes" id="UP000324222"/>
    </source>
</evidence>
<dbReference type="EMBL" id="VSRR010057642">
    <property type="protein sequence ID" value="MPC81678.1"/>
    <property type="molecule type" value="Genomic_DNA"/>
</dbReference>
<name>A0A5B7ILP3_PORTR</name>
<evidence type="ECO:0000313" key="2">
    <source>
        <dbReference type="EMBL" id="MPC81678.1"/>
    </source>
</evidence>
<proteinExistence type="predicted"/>
<keyword evidence="3" id="KW-1185">Reference proteome</keyword>
<evidence type="ECO:0000256" key="1">
    <source>
        <dbReference type="SAM" id="MobiDB-lite"/>
    </source>
</evidence>
<comment type="caution">
    <text evidence="2">The sequence shown here is derived from an EMBL/GenBank/DDBJ whole genome shotgun (WGS) entry which is preliminary data.</text>
</comment>
<gene>
    <name evidence="2" type="ORF">E2C01_076307</name>
</gene>
<reference evidence="2 3" key="1">
    <citation type="submission" date="2019-05" db="EMBL/GenBank/DDBJ databases">
        <title>Another draft genome of Portunus trituberculatus and its Hox gene families provides insights of decapod evolution.</title>
        <authorList>
            <person name="Jeong J.-H."/>
            <person name="Song I."/>
            <person name="Kim S."/>
            <person name="Choi T."/>
            <person name="Kim D."/>
            <person name="Ryu S."/>
            <person name="Kim W."/>
        </authorList>
    </citation>
    <scope>NUCLEOTIDE SEQUENCE [LARGE SCALE GENOMIC DNA]</scope>
    <source>
        <tissue evidence="2">Muscle</tissue>
    </source>
</reference>
<organism evidence="2 3">
    <name type="scientific">Portunus trituberculatus</name>
    <name type="common">Swimming crab</name>
    <name type="synonym">Neptunus trituberculatus</name>
    <dbReference type="NCBI Taxonomy" id="210409"/>
    <lineage>
        <taxon>Eukaryota</taxon>
        <taxon>Metazoa</taxon>
        <taxon>Ecdysozoa</taxon>
        <taxon>Arthropoda</taxon>
        <taxon>Crustacea</taxon>
        <taxon>Multicrustacea</taxon>
        <taxon>Malacostraca</taxon>
        <taxon>Eumalacostraca</taxon>
        <taxon>Eucarida</taxon>
        <taxon>Decapoda</taxon>
        <taxon>Pleocyemata</taxon>
        <taxon>Brachyura</taxon>
        <taxon>Eubrachyura</taxon>
        <taxon>Portunoidea</taxon>
        <taxon>Portunidae</taxon>
        <taxon>Portuninae</taxon>
        <taxon>Portunus</taxon>
    </lineage>
</organism>